<reference evidence="6" key="1">
    <citation type="submission" date="2015-03" db="EMBL/GenBank/DDBJ databases">
        <title>A transcriptome of Araucaria cunninghamii, an australian fine timber species.</title>
        <authorList>
            <person name="Jing Yi C.J.Y."/>
            <person name="Yin San L.Y.S."/>
            <person name="Abdul Karim S.S."/>
            <person name="Wan Azmi N.N."/>
            <person name="Hercus R.R."/>
            <person name="Croft L.L."/>
        </authorList>
    </citation>
    <scope>NUCLEOTIDE SEQUENCE</scope>
    <source>
        <strain evidence="6">MI0301</strain>
        <tissue evidence="6">Leaf</tissue>
    </source>
</reference>
<comment type="similarity">
    <text evidence="3">Belongs to the PTH2 family.</text>
</comment>
<dbReference type="AlphaFoldDB" id="A0A0D6R5J5"/>
<evidence type="ECO:0000256" key="4">
    <source>
        <dbReference type="ARBA" id="ARBA00048707"/>
    </source>
</evidence>
<dbReference type="SUPFAM" id="SSF102462">
    <property type="entry name" value="Peptidyl-tRNA hydrolase II"/>
    <property type="match status" value="1"/>
</dbReference>
<evidence type="ECO:0000256" key="1">
    <source>
        <dbReference type="ARBA" id="ARBA00013260"/>
    </source>
</evidence>
<dbReference type="EMBL" id="GCKF01008268">
    <property type="protein sequence ID" value="JAG99112.1"/>
    <property type="molecule type" value="Transcribed_RNA"/>
</dbReference>
<dbReference type="EC" id="3.1.1.29" evidence="1"/>
<dbReference type="InterPro" id="IPR023476">
    <property type="entry name" value="Pep_tRNA_hydro_II_dom_sf"/>
</dbReference>
<accession>A0A0D6R5J5</accession>
<dbReference type="PANTHER" id="PTHR12649:SF11">
    <property type="entry name" value="PEPTIDYL-TRNA HYDROLASE 2, MITOCHONDRIAL"/>
    <property type="match status" value="1"/>
</dbReference>
<comment type="catalytic activity">
    <reaction evidence="4">
        <text>an N-acyl-L-alpha-aminoacyl-tRNA + H2O = an N-acyl-L-amino acid + a tRNA + H(+)</text>
        <dbReference type="Rhea" id="RHEA:54448"/>
        <dbReference type="Rhea" id="RHEA-COMP:10123"/>
        <dbReference type="Rhea" id="RHEA-COMP:13883"/>
        <dbReference type="ChEBI" id="CHEBI:15377"/>
        <dbReference type="ChEBI" id="CHEBI:15378"/>
        <dbReference type="ChEBI" id="CHEBI:59874"/>
        <dbReference type="ChEBI" id="CHEBI:78442"/>
        <dbReference type="ChEBI" id="CHEBI:138191"/>
        <dbReference type="EC" id="3.1.1.29"/>
    </reaction>
</comment>
<dbReference type="PANTHER" id="PTHR12649">
    <property type="entry name" value="PEPTIDYL-TRNA HYDROLASE 2"/>
    <property type="match status" value="1"/>
</dbReference>
<evidence type="ECO:0000313" key="6">
    <source>
        <dbReference type="EMBL" id="JAG99112.1"/>
    </source>
</evidence>
<protein>
    <recommendedName>
        <fullName evidence="1">peptidyl-tRNA hydrolase</fullName>
        <ecNumber evidence="1">3.1.1.29</ecNumber>
    </recommendedName>
</protein>
<evidence type="ECO:0000256" key="2">
    <source>
        <dbReference type="ARBA" id="ARBA00022801"/>
    </source>
</evidence>
<dbReference type="FunFam" id="3.40.1490.10:FF:000002">
    <property type="entry name" value="Peptidyl-tRNA hydrolase 2, mitochondrial"/>
    <property type="match status" value="1"/>
</dbReference>
<keyword evidence="5" id="KW-1133">Transmembrane helix</keyword>
<evidence type="ECO:0000256" key="3">
    <source>
        <dbReference type="ARBA" id="ARBA00038050"/>
    </source>
</evidence>
<dbReference type="CDD" id="cd02430">
    <property type="entry name" value="PTH2"/>
    <property type="match status" value="1"/>
</dbReference>
<keyword evidence="5" id="KW-0472">Membrane</keyword>
<dbReference type="GO" id="GO:0005739">
    <property type="term" value="C:mitochondrion"/>
    <property type="evidence" value="ECO:0007669"/>
    <property type="project" value="TreeGrafter"/>
</dbReference>
<sequence length="194" mass="21074">MLPWKHSSTSRTSRNKNHRNQETWIASSLNPANFLPGLVIGFLLGLLVELPKNFGRSANTVSSRPKNKKSVQSDGNEEELKMVFVVRQDLKMGAGKIASQCAHAAIGTYGELMRSRQSLLNKWECCGQPKIVVTCKNQQEMNNLRAAAEKIGLPTFTVADAGRTQVSAGSRTVLAIGPGSKALVDSVTGKLRLL</sequence>
<dbReference type="NCBIfam" id="TIGR00283">
    <property type="entry name" value="arch_pth2"/>
    <property type="match status" value="1"/>
</dbReference>
<name>A0A0D6R5J5_ARACU</name>
<dbReference type="NCBIfam" id="NF003314">
    <property type="entry name" value="PRK04322.1"/>
    <property type="match status" value="1"/>
</dbReference>
<feature type="transmembrane region" description="Helical" evidence="5">
    <location>
        <begin position="32"/>
        <end position="50"/>
    </location>
</feature>
<proteinExistence type="inferred from homology"/>
<dbReference type="GO" id="GO:0005829">
    <property type="term" value="C:cytosol"/>
    <property type="evidence" value="ECO:0007669"/>
    <property type="project" value="TreeGrafter"/>
</dbReference>
<keyword evidence="2" id="KW-0378">Hydrolase</keyword>
<dbReference type="InterPro" id="IPR002833">
    <property type="entry name" value="PTH2"/>
</dbReference>
<keyword evidence="5" id="KW-0812">Transmembrane</keyword>
<dbReference type="GO" id="GO:0004045">
    <property type="term" value="F:peptidyl-tRNA hydrolase activity"/>
    <property type="evidence" value="ECO:0007669"/>
    <property type="project" value="UniProtKB-EC"/>
</dbReference>
<evidence type="ECO:0000256" key="5">
    <source>
        <dbReference type="SAM" id="Phobius"/>
    </source>
</evidence>
<organism evidence="6">
    <name type="scientific">Araucaria cunninghamii</name>
    <name type="common">Hoop pine</name>
    <name type="synonym">Moreton Bay pine</name>
    <dbReference type="NCBI Taxonomy" id="56994"/>
    <lineage>
        <taxon>Eukaryota</taxon>
        <taxon>Viridiplantae</taxon>
        <taxon>Streptophyta</taxon>
        <taxon>Embryophyta</taxon>
        <taxon>Tracheophyta</taxon>
        <taxon>Spermatophyta</taxon>
        <taxon>Pinopsida</taxon>
        <taxon>Pinidae</taxon>
        <taxon>Conifers II</taxon>
        <taxon>Araucariales</taxon>
        <taxon>Araucariaceae</taxon>
        <taxon>Araucaria</taxon>
    </lineage>
</organism>
<dbReference type="Pfam" id="PF01981">
    <property type="entry name" value="PTH2"/>
    <property type="match status" value="1"/>
</dbReference>
<dbReference type="Gene3D" id="3.40.1490.10">
    <property type="entry name" value="Bit1"/>
    <property type="match status" value="1"/>
</dbReference>